<reference evidence="2" key="2">
    <citation type="journal article" date="2023" name="Int. J. Mol. Sci.">
        <title>De Novo Assembly and Annotation of 11 Diverse Shrub Willow (Salix) Genomes Reveals Novel Gene Organization in Sex-Linked Regions.</title>
        <authorList>
            <person name="Hyden B."/>
            <person name="Feng K."/>
            <person name="Yates T.B."/>
            <person name="Jawdy S."/>
            <person name="Cereghino C."/>
            <person name="Smart L.B."/>
            <person name="Muchero W."/>
        </authorList>
    </citation>
    <scope>NUCLEOTIDE SEQUENCE</scope>
    <source>
        <tissue evidence="2">Shoot tip</tissue>
    </source>
</reference>
<accession>A0ABQ9CJP3</accession>
<evidence type="ECO:0000313" key="3">
    <source>
        <dbReference type="Proteomes" id="UP001141253"/>
    </source>
</evidence>
<name>A0ABQ9CJP3_9ROSI</name>
<protein>
    <submittedName>
        <fullName evidence="2">Uncharacterized protein</fullName>
    </submittedName>
</protein>
<reference evidence="2" key="1">
    <citation type="submission" date="2022-10" db="EMBL/GenBank/DDBJ databases">
        <authorList>
            <person name="Hyden B.L."/>
            <person name="Feng K."/>
            <person name="Yates T."/>
            <person name="Jawdy S."/>
            <person name="Smart L.B."/>
            <person name="Muchero W."/>
        </authorList>
    </citation>
    <scope>NUCLEOTIDE SEQUENCE</scope>
    <source>
        <tissue evidence="2">Shoot tip</tissue>
    </source>
</reference>
<keyword evidence="3" id="KW-1185">Reference proteome</keyword>
<feature type="compositionally biased region" description="Polar residues" evidence="1">
    <location>
        <begin position="19"/>
        <end position="35"/>
    </location>
</feature>
<evidence type="ECO:0000256" key="1">
    <source>
        <dbReference type="SAM" id="MobiDB-lite"/>
    </source>
</evidence>
<feature type="region of interest" description="Disordered" evidence="1">
    <location>
        <begin position="1"/>
        <end position="58"/>
    </location>
</feature>
<comment type="caution">
    <text evidence="2">The sequence shown here is derived from an EMBL/GenBank/DDBJ whole genome shotgun (WGS) entry which is preliminary data.</text>
</comment>
<organism evidence="2 3">
    <name type="scientific">Salix suchowensis</name>
    <dbReference type="NCBI Taxonomy" id="1278906"/>
    <lineage>
        <taxon>Eukaryota</taxon>
        <taxon>Viridiplantae</taxon>
        <taxon>Streptophyta</taxon>
        <taxon>Embryophyta</taxon>
        <taxon>Tracheophyta</taxon>
        <taxon>Spermatophyta</taxon>
        <taxon>Magnoliopsida</taxon>
        <taxon>eudicotyledons</taxon>
        <taxon>Gunneridae</taxon>
        <taxon>Pentapetalae</taxon>
        <taxon>rosids</taxon>
        <taxon>fabids</taxon>
        <taxon>Malpighiales</taxon>
        <taxon>Salicaceae</taxon>
        <taxon>Saliceae</taxon>
        <taxon>Salix</taxon>
    </lineage>
</organism>
<proteinExistence type="predicted"/>
<evidence type="ECO:0000313" key="2">
    <source>
        <dbReference type="EMBL" id="KAJ6398850.1"/>
    </source>
</evidence>
<dbReference type="Proteomes" id="UP001141253">
    <property type="component" value="Chromosome 5"/>
</dbReference>
<gene>
    <name evidence="2" type="ORF">OIU77_019584</name>
</gene>
<sequence length="86" mass="9490">MVPTQNDHNESMILGSGSRRGNSHFNIGESSSSKLPRTEWSPCHDDQESSNVSSSGSRVLKNDIYDPLFEGIGLHVDPHMRILALI</sequence>
<dbReference type="EMBL" id="JAPFFI010000003">
    <property type="protein sequence ID" value="KAJ6398850.1"/>
    <property type="molecule type" value="Genomic_DNA"/>
</dbReference>